<dbReference type="InterPro" id="IPR023214">
    <property type="entry name" value="HAD_sf"/>
</dbReference>
<protein>
    <submittedName>
        <fullName evidence="8">Phosphoheptose isomerase</fullName>
    </submittedName>
</protein>
<dbReference type="InterPro" id="IPR028098">
    <property type="entry name" value="Glyco_trans_4-like_N"/>
</dbReference>
<keyword evidence="1" id="KW-0963">Cytoplasm</keyword>
<reference evidence="9" key="1">
    <citation type="submission" date="2018-02" db="EMBL/GenBank/DDBJ databases">
        <title>Genome sequencing of Solimonas sp. HR-BB.</title>
        <authorList>
            <person name="Lee Y."/>
            <person name="Jeon C.O."/>
        </authorList>
    </citation>
    <scope>NUCLEOTIDE SEQUENCE [LARGE SCALE GENOMIC DNA]</scope>
    <source>
        <strain evidence="9">HR-U</strain>
    </source>
</reference>
<feature type="domain" description="Glycosyl transferase family 1" evidence="6">
    <location>
        <begin position="222"/>
        <end position="398"/>
    </location>
</feature>
<dbReference type="CDD" id="cd03800">
    <property type="entry name" value="GT4_sucrose_synthase"/>
    <property type="match status" value="1"/>
</dbReference>
<dbReference type="SUPFAM" id="SSF53756">
    <property type="entry name" value="UDP-Glycosyltransferase/glycogen phosphorylase"/>
    <property type="match status" value="1"/>
</dbReference>
<sequence>MEGFSYQLLLAFMEPKYRIALISDHASPLAICGGVDAGGQNIAVAELAQHLADLGYTIDIFTRWADEKLPQVIQWQPQIRVVHVKAGPKTFLPKEDFLPYMPEFTAEVLRFSKREGHPYRLVHAHFFLSAMVAADLKKMLGIPFVITFHALGKVRRLIQGDSDKFPALRFDLEDWVIREADQVIALCPQDRDDLLTLYNADPNKLTIIPNGFNPGEFFITDQKRARAKVGLPADEKIILQLGRMVPRKGVATVIEALARLKKQYGQQARLVIVGGESDVPDPVITPEIGRLQQLAETEGIADLVTFVGRKDRALLRYYYSASDVFVTTPWYEPFGITPLEAMASGAPVIGANVGGIKYTITDGETGLLVPPKDPEALAEKLNEVLSDKILSTSLKEKALQNVHAQFTWEKVARQTAQLYEQYALPTFRPYRRSQKAIFLDKDGTLIPDIPYNVDPRKIRLYPDAGEALARLQRAGYQIFVVSNQSGVAKGFFQEEALTGVESRIRELLLPWGVQLSGFYYCPHSPQGSVPSYAIDCTCRKPLPGMILEAAQQHGIHLSESWMVGDILNDIEAGRRAGCRTVLINNGNETEWVPGEFRTPTHTVQSLKEMADSILNPVVIPVAPRLLQRPIQA</sequence>
<evidence type="ECO:0000313" key="9">
    <source>
        <dbReference type="Proteomes" id="UP000239590"/>
    </source>
</evidence>
<feature type="domain" description="Glycosyltransferase subfamily 4-like N-terminal" evidence="7">
    <location>
        <begin position="38"/>
        <end position="214"/>
    </location>
</feature>
<evidence type="ECO:0000256" key="2">
    <source>
        <dbReference type="ARBA" id="ARBA00022676"/>
    </source>
</evidence>
<evidence type="ECO:0000256" key="4">
    <source>
        <dbReference type="ARBA" id="ARBA00022723"/>
    </source>
</evidence>
<comment type="caution">
    <text evidence="8">The sequence shown here is derived from an EMBL/GenBank/DDBJ whole genome shotgun (WGS) entry which is preliminary data.</text>
</comment>
<dbReference type="InterPro" id="IPR006543">
    <property type="entry name" value="Histidinol-phos"/>
</dbReference>
<dbReference type="SUPFAM" id="SSF56784">
    <property type="entry name" value="HAD-like"/>
    <property type="match status" value="1"/>
</dbReference>
<dbReference type="GO" id="GO:0016791">
    <property type="term" value="F:phosphatase activity"/>
    <property type="evidence" value="ECO:0007669"/>
    <property type="project" value="InterPro"/>
</dbReference>
<evidence type="ECO:0000313" key="8">
    <source>
        <dbReference type="EMBL" id="PQA60114.1"/>
    </source>
</evidence>
<evidence type="ECO:0000256" key="3">
    <source>
        <dbReference type="ARBA" id="ARBA00022679"/>
    </source>
</evidence>
<dbReference type="InterPro" id="IPR036412">
    <property type="entry name" value="HAD-like_sf"/>
</dbReference>
<dbReference type="EMBL" id="PTRA01000001">
    <property type="protein sequence ID" value="PQA60114.1"/>
    <property type="molecule type" value="Genomic_DNA"/>
</dbReference>
<keyword evidence="5" id="KW-0378">Hydrolase</keyword>
<accession>A0A2S7IQX9</accession>
<dbReference type="PANTHER" id="PTHR12526:SF510">
    <property type="entry name" value="D-INOSITOL 3-PHOSPHATE GLYCOSYLTRANSFERASE"/>
    <property type="match status" value="1"/>
</dbReference>
<dbReference type="GO" id="GO:0046872">
    <property type="term" value="F:metal ion binding"/>
    <property type="evidence" value="ECO:0007669"/>
    <property type="project" value="UniProtKB-KW"/>
</dbReference>
<organism evidence="8 9">
    <name type="scientific">Siphonobacter curvatus</name>
    <dbReference type="NCBI Taxonomy" id="2094562"/>
    <lineage>
        <taxon>Bacteria</taxon>
        <taxon>Pseudomonadati</taxon>
        <taxon>Bacteroidota</taxon>
        <taxon>Cytophagia</taxon>
        <taxon>Cytophagales</taxon>
        <taxon>Cytophagaceae</taxon>
        <taxon>Siphonobacter</taxon>
    </lineage>
</organism>
<dbReference type="InterPro" id="IPR001296">
    <property type="entry name" value="Glyco_trans_1"/>
</dbReference>
<dbReference type="CDD" id="cd07503">
    <property type="entry name" value="HAD_HisB-N"/>
    <property type="match status" value="1"/>
</dbReference>
<dbReference type="Gene3D" id="3.40.50.2000">
    <property type="entry name" value="Glycogen Phosphorylase B"/>
    <property type="match status" value="2"/>
</dbReference>
<keyword evidence="3" id="KW-0808">Transferase</keyword>
<name>A0A2S7IQX9_9BACT</name>
<evidence type="ECO:0000259" key="7">
    <source>
        <dbReference type="Pfam" id="PF13439"/>
    </source>
</evidence>
<gene>
    <name evidence="8" type="ORF">C5O19_11000</name>
</gene>
<dbReference type="Proteomes" id="UP000239590">
    <property type="component" value="Unassembled WGS sequence"/>
</dbReference>
<keyword evidence="9" id="KW-1185">Reference proteome</keyword>
<evidence type="ECO:0000256" key="1">
    <source>
        <dbReference type="ARBA" id="ARBA00022490"/>
    </source>
</evidence>
<keyword evidence="4" id="KW-0479">Metal-binding</keyword>
<dbReference type="GO" id="GO:0016757">
    <property type="term" value="F:glycosyltransferase activity"/>
    <property type="evidence" value="ECO:0007669"/>
    <property type="project" value="UniProtKB-KW"/>
</dbReference>
<evidence type="ECO:0000259" key="6">
    <source>
        <dbReference type="Pfam" id="PF00534"/>
    </source>
</evidence>
<keyword evidence="2" id="KW-0328">Glycosyltransferase</keyword>
<dbReference type="Pfam" id="PF13242">
    <property type="entry name" value="Hydrolase_like"/>
    <property type="match status" value="1"/>
</dbReference>
<evidence type="ECO:0000256" key="5">
    <source>
        <dbReference type="ARBA" id="ARBA00022801"/>
    </source>
</evidence>
<dbReference type="NCBIfam" id="TIGR01662">
    <property type="entry name" value="HAD-SF-IIIA"/>
    <property type="match status" value="1"/>
</dbReference>
<dbReference type="AlphaFoldDB" id="A0A2S7IQX9"/>
<dbReference type="PANTHER" id="PTHR12526">
    <property type="entry name" value="GLYCOSYLTRANSFERASE"/>
    <property type="match status" value="1"/>
</dbReference>
<dbReference type="GO" id="GO:0016853">
    <property type="term" value="F:isomerase activity"/>
    <property type="evidence" value="ECO:0007669"/>
    <property type="project" value="UniProtKB-KW"/>
</dbReference>
<dbReference type="Pfam" id="PF00534">
    <property type="entry name" value="Glycos_transf_1"/>
    <property type="match status" value="1"/>
</dbReference>
<dbReference type="InterPro" id="IPR006549">
    <property type="entry name" value="HAD-SF_hydro_IIIA"/>
</dbReference>
<dbReference type="NCBIfam" id="TIGR01656">
    <property type="entry name" value="Histidinol-ppas"/>
    <property type="match status" value="1"/>
</dbReference>
<proteinExistence type="predicted"/>
<dbReference type="Gene3D" id="3.40.50.1000">
    <property type="entry name" value="HAD superfamily/HAD-like"/>
    <property type="match status" value="1"/>
</dbReference>
<keyword evidence="8" id="KW-0413">Isomerase</keyword>
<dbReference type="Pfam" id="PF13439">
    <property type="entry name" value="Glyco_transf_4"/>
    <property type="match status" value="1"/>
</dbReference>